<reference evidence="4" key="1">
    <citation type="submission" date="2020-10" db="EMBL/GenBank/DDBJ databases">
        <title>Unveiling of a novel bifunctional photoreceptor, Dualchrome1, isolated from a cosmopolitan green alga.</title>
        <authorList>
            <person name="Suzuki S."/>
            <person name="Kawachi M."/>
        </authorList>
    </citation>
    <scope>NUCLEOTIDE SEQUENCE</scope>
    <source>
        <strain evidence="4">NIES 2893</strain>
    </source>
</reference>
<dbReference type="EMBL" id="BNJQ01000026">
    <property type="protein sequence ID" value="GHP09694.1"/>
    <property type="molecule type" value="Genomic_DNA"/>
</dbReference>
<gene>
    <name evidence="3" type="ORF">PPRO1472_LOCUS2236</name>
    <name evidence="4" type="ORF">PPROV_000842900</name>
</gene>
<dbReference type="PANTHER" id="PTHR34203">
    <property type="entry name" value="METHYLTRANSFERASE, FKBM FAMILY PROTEIN"/>
    <property type="match status" value="1"/>
</dbReference>
<name>A0A6T5X0P7_9CHLO</name>
<keyword evidence="5" id="KW-1185">Reference proteome</keyword>
<dbReference type="AlphaFoldDB" id="A0A6T5X0P7"/>
<dbReference type="PANTHER" id="PTHR34203:SF15">
    <property type="entry name" value="SLL1173 PROTEIN"/>
    <property type="match status" value="1"/>
</dbReference>
<evidence type="ECO:0000259" key="2">
    <source>
        <dbReference type="Pfam" id="PF05050"/>
    </source>
</evidence>
<evidence type="ECO:0000313" key="3">
    <source>
        <dbReference type="EMBL" id="CAD8218788.1"/>
    </source>
</evidence>
<dbReference type="Proteomes" id="UP000660262">
    <property type="component" value="Unassembled WGS sequence"/>
</dbReference>
<accession>A0A6T5X0P7</accession>
<reference evidence="3" key="2">
    <citation type="submission" date="2021-01" db="EMBL/GenBank/DDBJ databases">
        <authorList>
            <person name="Corre E."/>
            <person name="Pelletier E."/>
            <person name="Niang G."/>
            <person name="Scheremetjew M."/>
            <person name="Finn R."/>
            <person name="Kale V."/>
            <person name="Holt S."/>
            <person name="Cochrane G."/>
            <person name="Meng A."/>
            <person name="Brown T."/>
            <person name="Cohen L."/>
        </authorList>
    </citation>
    <scope>NUCLEOTIDE SEQUENCE</scope>
    <source>
        <strain evidence="3">RCC251</strain>
    </source>
</reference>
<dbReference type="EMBL" id="HBDW01003216">
    <property type="protein sequence ID" value="CAD8218788.1"/>
    <property type="molecule type" value="Transcribed_RNA"/>
</dbReference>
<protein>
    <recommendedName>
        <fullName evidence="2">Methyltransferase FkbM domain-containing protein</fullName>
    </recommendedName>
</protein>
<dbReference type="SUPFAM" id="SSF53335">
    <property type="entry name" value="S-adenosyl-L-methionine-dependent methyltransferases"/>
    <property type="match status" value="1"/>
</dbReference>
<dbReference type="InterPro" id="IPR006342">
    <property type="entry name" value="FkbM_mtfrase"/>
</dbReference>
<dbReference type="Gene3D" id="3.40.50.150">
    <property type="entry name" value="Vaccinia Virus protein VP39"/>
    <property type="match status" value="1"/>
</dbReference>
<dbReference type="InterPro" id="IPR029063">
    <property type="entry name" value="SAM-dependent_MTases_sf"/>
</dbReference>
<dbReference type="Pfam" id="PF05050">
    <property type="entry name" value="Methyltransf_21"/>
    <property type="match status" value="1"/>
</dbReference>
<dbReference type="OrthoDB" id="5835829at2759"/>
<feature type="domain" description="Methyltransferase FkbM" evidence="2">
    <location>
        <begin position="109"/>
        <end position="328"/>
    </location>
</feature>
<sequence length="376" mass="40447">MSSSNMSAGGGGGTTSNNNSDSKKGGMRRPASVPKLRSVALCLNGATTTTDSHGGDDDDAAGATPVNVTPFYELASAPGQAQVIVDQVADYFASGKLNHLLKPNVVALDVGANIGSFALELMRRTGGHAQAIYCFEPVDRTRHALMENVKRTLDPATPLRAAGTIVRVQDYGLGRETGTITFDVRPHAPACSGAEGLAASAMNRDAQVARIVDKMRDPENDDMWAKGKPRVASAVRALVPTFMLKAGIGLWVDYYNKVEKEEVKLDTIANFMQREHLDHVDLLKVDVEGAEEDVLMGMADGLDLESPGGIAELKERWSRVGAIVMELHDVDGRLHRVRHLLESVGGFRVDLEQEEVFKGGDAQGVDVWNVLATRDD</sequence>
<organism evidence="3">
    <name type="scientific">Pycnococcus provasolii</name>
    <dbReference type="NCBI Taxonomy" id="41880"/>
    <lineage>
        <taxon>Eukaryota</taxon>
        <taxon>Viridiplantae</taxon>
        <taxon>Chlorophyta</taxon>
        <taxon>Pseudoscourfieldiophyceae</taxon>
        <taxon>Pseudoscourfieldiales</taxon>
        <taxon>Pycnococcaceae</taxon>
        <taxon>Pycnococcus</taxon>
    </lineage>
</organism>
<evidence type="ECO:0000313" key="5">
    <source>
        <dbReference type="Proteomes" id="UP000660262"/>
    </source>
</evidence>
<feature type="region of interest" description="Disordered" evidence="1">
    <location>
        <begin position="1"/>
        <end position="34"/>
    </location>
</feature>
<evidence type="ECO:0000256" key="1">
    <source>
        <dbReference type="SAM" id="MobiDB-lite"/>
    </source>
</evidence>
<dbReference type="InterPro" id="IPR052514">
    <property type="entry name" value="SAM-dependent_MTase"/>
</dbReference>
<evidence type="ECO:0000313" key="4">
    <source>
        <dbReference type="EMBL" id="GHP09694.1"/>
    </source>
</evidence>
<proteinExistence type="predicted"/>